<evidence type="ECO:0000256" key="12">
    <source>
        <dbReference type="RuleBase" id="RU003661"/>
    </source>
</evidence>
<evidence type="ECO:0000256" key="4">
    <source>
        <dbReference type="ARBA" id="ARBA00022448"/>
    </source>
</evidence>
<keyword evidence="9 12" id="KW-0406">Ion transport</keyword>
<evidence type="ECO:0000256" key="5">
    <source>
        <dbReference type="ARBA" id="ARBA00022547"/>
    </source>
</evidence>
<gene>
    <name evidence="14" type="primary">ATP8</name>
</gene>
<comment type="subcellular location">
    <subcellularLocation>
        <location evidence="1 12">Mitochondrion membrane</location>
        <topology evidence="1 12">Single-pass membrane protein</topology>
    </subcellularLocation>
</comment>
<comment type="similarity">
    <text evidence="2 12">Belongs to the ATPase protein 8 family.</text>
</comment>
<dbReference type="AlphaFoldDB" id="U3KZY8"/>
<keyword evidence="6 12" id="KW-0812">Transmembrane</keyword>
<proteinExistence type="inferred from homology"/>
<dbReference type="GO" id="GO:0015986">
    <property type="term" value="P:proton motive force-driven ATP synthesis"/>
    <property type="evidence" value="ECO:0007669"/>
    <property type="project" value="InterPro"/>
</dbReference>
<sequence>MAPINWLLILMFTIMVLIMLNSINYFSFKYKPLKTLFKSKKHINWKW</sequence>
<evidence type="ECO:0000256" key="7">
    <source>
        <dbReference type="ARBA" id="ARBA00022781"/>
    </source>
</evidence>
<reference evidence="14" key="1">
    <citation type="submission" date="2012-06" db="EMBL/GenBank/DDBJ databases">
        <title>Mitogenomics of the Coleoptera under dense taxon sampling.</title>
        <authorList>
            <person name="Timmermans M.J.T.N."/>
            <person name="Lim J."/>
            <person name="Dodsworth S."/>
            <person name="Haran J."/>
            <person name="Ahrens D."/>
            <person name="Bocak L."/>
            <person name="London A."/>
            <person name="Culverwell L."/>
            <person name="Vogler A.P."/>
        </authorList>
    </citation>
    <scope>NUCLEOTIDE SEQUENCE</scope>
</reference>
<name>U3KZY8_9CUCU</name>
<keyword evidence="10 12" id="KW-0496">Mitochondrion</keyword>
<feature type="transmembrane region" description="Helical" evidence="13">
    <location>
        <begin position="6"/>
        <end position="28"/>
    </location>
</feature>
<evidence type="ECO:0000256" key="6">
    <source>
        <dbReference type="ARBA" id="ARBA00022692"/>
    </source>
</evidence>
<keyword evidence="5 12" id="KW-0138">CF(0)</keyword>
<organism evidence="14">
    <name type="scientific">Imatidium capense</name>
    <dbReference type="NCBI Taxonomy" id="294609"/>
    <lineage>
        <taxon>Eukaryota</taxon>
        <taxon>Metazoa</taxon>
        <taxon>Ecdysozoa</taxon>
        <taxon>Arthropoda</taxon>
        <taxon>Hexapoda</taxon>
        <taxon>Insecta</taxon>
        <taxon>Pterygota</taxon>
        <taxon>Neoptera</taxon>
        <taxon>Endopterygota</taxon>
        <taxon>Coleoptera</taxon>
        <taxon>Polyphaga</taxon>
        <taxon>Cucujiformia</taxon>
        <taxon>Chrysomeloidea</taxon>
        <taxon>Chrysomelidae</taxon>
        <taxon>Cassidinae</taxon>
        <taxon>Imatidium</taxon>
    </lineage>
</organism>
<evidence type="ECO:0000256" key="8">
    <source>
        <dbReference type="ARBA" id="ARBA00022989"/>
    </source>
</evidence>
<keyword evidence="8 13" id="KW-1133">Transmembrane helix</keyword>
<dbReference type="InterPro" id="IPR001421">
    <property type="entry name" value="ATP8_metazoa"/>
</dbReference>
<comment type="subunit">
    <text evidence="3">F-type ATPases have 2 components, CF(1) - the catalytic core - and CF(0) - the membrane proton channel.</text>
</comment>
<evidence type="ECO:0000256" key="3">
    <source>
        <dbReference type="ARBA" id="ARBA00011291"/>
    </source>
</evidence>
<evidence type="ECO:0000256" key="10">
    <source>
        <dbReference type="ARBA" id="ARBA00023128"/>
    </source>
</evidence>
<evidence type="ECO:0000256" key="11">
    <source>
        <dbReference type="ARBA" id="ARBA00023136"/>
    </source>
</evidence>
<evidence type="ECO:0000256" key="9">
    <source>
        <dbReference type="ARBA" id="ARBA00023065"/>
    </source>
</evidence>
<keyword evidence="11 13" id="KW-0472">Membrane</keyword>
<keyword evidence="7 12" id="KW-0375">Hydrogen ion transport</keyword>
<evidence type="ECO:0000256" key="1">
    <source>
        <dbReference type="ARBA" id="ARBA00004304"/>
    </source>
</evidence>
<dbReference type="GO" id="GO:0031966">
    <property type="term" value="C:mitochondrial membrane"/>
    <property type="evidence" value="ECO:0007669"/>
    <property type="project" value="UniProtKB-SubCell"/>
</dbReference>
<evidence type="ECO:0000256" key="13">
    <source>
        <dbReference type="SAM" id="Phobius"/>
    </source>
</evidence>
<protein>
    <recommendedName>
        <fullName evidence="12">ATP synthase complex subunit 8</fullName>
    </recommendedName>
</protein>
<evidence type="ECO:0000313" key="14">
    <source>
        <dbReference type="EMBL" id="AFU50213.1"/>
    </source>
</evidence>
<accession>U3KZY8</accession>
<geneLocation type="mitochondrion" evidence="14"/>
<dbReference type="GO" id="GO:0015078">
    <property type="term" value="F:proton transmembrane transporter activity"/>
    <property type="evidence" value="ECO:0007669"/>
    <property type="project" value="InterPro"/>
</dbReference>
<dbReference type="Pfam" id="PF00895">
    <property type="entry name" value="ATP-synt_8"/>
    <property type="match status" value="1"/>
</dbReference>
<keyword evidence="4 12" id="KW-0813">Transport</keyword>
<evidence type="ECO:0000256" key="2">
    <source>
        <dbReference type="ARBA" id="ARBA00008892"/>
    </source>
</evidence>
<dbReference type="GO" id="GO:0045259">
    <property type="term" value="C:proton-transporting ATP synthase complex"/>
    <property type="evidence" value="ECO:0007669"/>
    <property type="project" value="UniProtKB-KW"/>
</dbReference>
<dbReference type="EMBL" id="JX220993">
    <property type="protein sequence ID" value="AFU50213.1"/>
    <property type="molecule type" value="Genomic_DNA"/>
</dbReference>